<evidence type="ECO:0000256" key="2">
    <source>
        <dbReference type="ARBA" id="ARBA00005992"/>
    </source>
</evidence>
<dbReference type="Proteomes" id="UP001226762">
    <property type="component" value="Unassembled WGS sequence"/>
</dbReference>
<keyword evidence="7 9" id="KW-0573">Peptidoglycan synthesis</keyword>
<dbReference type="Pfam" id="PF03734">
    <property type="entry name" value="YkuD"/>
    <property type="match status" value="1"/>
</dbReference>
<gene>
    <name evidence="11" type="ORF">NO357_19270</name>
</gene>
<keyword evidence="5" id="KW-0378">Hydrolase</keyword>
<dbReference type="GO" id="GO:0071972">
    <property type="term" value="F:peptidoglycan L,D-transpeptidase activity"/>
    <property type="evidence" value="ECO:0007669"/>
    <property type="project" value="TreeGrafter"/>
</dbReference>
<dbReference type="GO" id="GO:0071555">
    <property type="term" value="P:cell wall organization"/>
    <property type="evidence" value="ECO:0007669"/>
    <property type="project" value="UniProtKB-UniRule"/>
</dbReference>
<dbReference type="GO" id="GO:0018104">
    <property type="term" value="P:peptidoglycan-protein cross-linking"/>
    <property type="evidence" value="ECO:0007669"/>
    <property type="project" value="TreeGrafter"/>
</dbReference>
<dbReference type="GO" id="GO:0016757">
    <property type="term" value="F:glycosyltransferase activity"/>
    <property type="evidence" value="ECO:0007669"/>
    <property type="project" value="UniProtKB-KW"/>
</dbReference>
<evidence type="ECO:0000256" key="5">
    <source>
        <dbReference type="ARBA" id="ARBA00022801"/>
    </source>
</evidence>
<keyword evidence="8 9" id="KW-0961">Cell wall biogenesis/degradation</keyword>
<protein>
    <submittedName>
        <fullName evidence="11">L,D-transpeptidase</fullName>
    </submittedName>
</protein>
<dbReference type="EMBL" id="JANHAX010000007">
    <property type="protein sequence ID" value="MDQ2092048.1"/>
    <property type="molecule type" value="Genomic_DNA"/>
</dbReference>
<dbReference type="InterPro" id="IPR038063">
    <property type="entry name" value="Transpep_catalytic_dom"/>
</dbReference>
<dbReference type="InterPro" id="IPR050979">
    <property type="entry name" value="LD-transpeptidase"/>
</dbReference>
<proteinExistence type="inferred from homology"/>
<feature type="active site" description="Nucleophile" evidence="9">
    <location>
        <position position="168"/>
    </location>
</feature>
<dbReference type="GO" id="GO:0008360">
    <property type="term" value="P:regulation of cell shape"/>
    <property type="evidence" value="ECO:0007669"/>
    <property type="project" value="UniProtKB-UniRule"/>
</dbReference>
<dbReference type="PANTHER" id="PTHR30582">
    <property type="entry name" value="L,D-TRANSPEPTIDASE"/>
    <property type="match status" value="1"/>
</dbReference>
<reference evidence="11" key="2">
    <citation type="submission" date="2023-02" db="EMBL/GenBank/DDBJ databases">
        <title>'Rhodoalgimonas zhirmunskyi' gen. nov., isolated from a red alga.</title>
        <authorList>
            <person name="Nedashkovskaya O.I."/>
            <person name="Otstavnykh N.Y."/>
            <person name="Bystritskaya E.P."/>
            <person name="Balabanova L.A."/>
            <person name="Isaeva M.P."/>
        </authorList>
    </citation>
    <scope>NUCLEOTIDE SEQUENCE</scope>
    <source>
        <strain evidence="11">KCTC 52189</strain>
    </source>
</reference>
<dbReference type="CDD" id="cd16913">
    <property type="entry name" value="YkuD_like"/>
    <property type="match status" value="1"/>
</dbReference>
<dbReference type="PANTHER" id="PTHR30582:SF24">
    <property type="entry name" value="L,D-TRANSPEPTIDASE ERFK_SRFK-RELATED"/>
    <property type="match status" value="1"/>
</dbReference>
<dbReference type="AlphaFoldDB" id="A0AAE3WGD9"/>
<comment type="caution">
    <text evidence="11">The sequence shown here is derived from an EMBL/GenBank/DDBJ whole genome shotgun (WGS) entry which is preliminary data.</text>
</comment>
<dbReference type="GO" id="GO:0005576">
    <property type="term" value="C:extracellular region"/>
    <property type="evidence" value="ECO:0007669"/>
    <property type="project" value="TreeGrafter"/>
</dbReference>
<dbReference type="PROSITE" id="PS52029">
    <property type="entry name" value="LD_TPASE"/>
    <property type="match status" value="1"/>
</dbReference>
<comment type="pathway">
    <text evidence="1 9">Cell wall biogenesis; peptidoglycan biosynthesis.</text>
</comment>
<keyword evidence="3" id="KW-0328">Glycosyltransferase</keyword>
<evidence type="ECO:0000256" key="1">
    <source>
        <dbReference type="ARBA" id="ARBA00004752"/>
    </source>
</evidence>
<accession>A0AAE3WGD9</accession>
<evidence type="ECO:0000256" key="6">
    <source>
        <dbReference type="ARBA" id="ARBA00022960"/>
    </source>
</evidence>
<comment type="similarity">
    <text evidence="2">Belongs to the YkuD family.</text>
</comment>
<feature type="domain" description="L,D-TPase catalytic" evidence="10">
    <location>
        <begin position="62"/>
        <end position="192"/>
    </location>
</feature>
<name>A0AAE3WGD9_9RHOB</name>
<keyword evidence="4" id="KW-0808">Transferase</keyword>
<dbReference type="InterPro" id="IPR006311">
    <property type="entry name" value="TAT_signal"/>
</dbReference>
<feature type="active site" description="Proton donor/acceptor" evidence="9">
    <location>
        <position position="152"/>
    </location>
</feature>
<keyword evidence="12" id="KW-1185">Reference proteome</keyword>
<reference evidence="11" key="1">
    <citation type="submission" date="2022-07" db="EMBL/GenBank/DDBJ databases">
        <authorList>
            <person name="Otstavnykh N."/>
            <person name="Isaeva M."/>
            <person name="Bystritskaya E."/>
        </authorList>
    </citation>
    <scope>NUCLEOTIDE SEQUENCE</scope>
    <source>
        <strain evidence="11">KCTC 52189</strain>
    </source>
</reference>
<evidence type="ECO:0000256" key="7">
    <source>
        <dbReference type="ARBA" id="ARBA00022984"/>
    </source>
</evidence>
<evidence type="ECO:0000259" key="10">
    <source>
        <dbReference type="PROSITE" id="PS52029"/>
    </source>
</evidence>
<dbReference type="SUPFAM" id="SSF141523">
    <property type="entry name" value="L,D-transpeptidase catalytic domain-like"/>
    <property type="match status" value="1"/>
</dbReference>
<evidence type="ECO:0000256" key="3">
    <source>
        <dbReference type="ARBA" id="ARBA00022676"/>
    </source>
</evidence>
<dbReference type="RefSeq" id="WP_306737353.1">
    <property type="nucleotide sequence ID" value="NZ_JANHAX010000007.1"/>
</dbReference>
<sequence>MTQTTLSRRGLLAGAGATLVLPAAARAEQVTEPDPAVEVTRHNISSFTTQDWRDHFDTLGVATIVADTTSRALHFWSGDGSTYRIFPTSVPKTDELTKRGYTEIVRKKVGPSWTPTPSQLQRFPDWKAIPPGPDNPLGTHAMYLGWPAYIIHGTHDTRKIGRRSSDGCIGLFNENIAELFELAPTGTQVRLI</sequence>
<evidence type="ECO:0000256" key="8">
    <source>
        <dbReference type="ARBA" id="ARBA00023316"/>
    </source>
</evidence>
<evidence type="ECO:0000313" key="11">
    <source>
        <dbReference type="EMBL" id="MDQ2092048.1"/>
    </source>
</evidence>
<dbReference type="Gene3D" id="2.40.440.10">
    <property type="entry name" value="L,D-transpeptidase catalytic domain-like"/>
    <property type="match status" value="1"/>
</dbReference>
<dbReference type="PROSITE" id="PS51318">
    <property type="entry name" value="TAT"/>
    <property type="match status" value="1"/>
</dbReference>
<dbReference type="InterPro" id="IPR005490">
    <property type="entry name" value="LD_TPept_cat_dom"/>
</dbReference>
<keyword evidence="6 9" id="KW-0133">Cell shape</keyword>
<evidence type="ECO:0000256" key="4">
    <source>
        <dbReference type="ARBA" id="ARBA00022679"/>
    </source>
</evidence>
<organism evidence="11 12">
    <name type="scientific">Marimonas arenosa</name>
    <dbReference type="NCBI Taxonomy" id="1795305"/>
    <lineage>
        <taxon>Bacteria</taxon>
        <taxon>Pseudomonadati</taxon>
        <taxon>Pseudomonadota</taxon>
        <taxon>Alphaproteobacteria</taxon>
        <taxon>Rhodobacterales</taxon>
        <taxon>Paracoccaceae</taxon>
        <taxon>Marimonas</taxon>
    </lineage>
</organism>
<evidence type="ECO:0000256" key="9">
    <source>
        <dbReference type="PROSITE-ProRule" id="PRU01373"/>
    </source>
</evidence>
<evidence type="ECO:0000313" key="12">
    <source>
        <dbReference type="Proteomes" id="UP001226762"/>
    </source>
</evidence>